<feature type="chain" id="PRO_5043013302" evidence="1">
    <location>
        <begin position="26"/>
        <end position="528"/>
    </location>
</feature>
<evidence type="ECO:0000313" key="6">
    <source>
        <dbReference type="Proteomes" id="UP001209276"/>
    </source>
</evidence>
<dbReference type="InterPro" id="IPR039424">
    <property type="entry name" value="SBP_5"/>
</dbReference>
<gene>
    <name evidence="4" type="ORF">FLT43_00655</name>
    <name evidence="3" type="ORF">M5W83_05260</name>
</gene>
<feature type="domain" description="Solute-binding protein family 5" evidence="2">
    <location>
        <begin position="74"/>
        <end position="440"/>
    </location>
</feature>
<dbReference type="Pfam" id="PF00496">
    <property type="entry name" value="SBP_bac_5"/>
    <property type="match status" value="1"/>
</dbReference>
<name>A0AAP9DT47_PANTH</name>
<dbReference type="GeneID" id="76994506"/>
<dbReference type="EMBL" id="CP041405">
    <property type="protein sequence ID" value="QDM42181.1"/>
    <property type="molecule type" value="Genomic_DNA"/>
</dbReference>
<accession>A0AAP9DT47</accession>
<dbReference type="GO" id="GO:1904680">
    <property type="term" value="F:peptide transmembrane transporter activity"/>
    <property type="evidence" value="ECO:0007669"/>
    <property type="project" value="TreeGrafter"/>
</dbReference>
<protein>
    <submittedName>
        <fullName evidence="3 4">ABC transporter substrate-binding protein</fullName>
    </submittedName>
</protein>
<organism evidence="4 5">
    <name type="scientific">Paenibacillus thiaminolyticus</name>
    <name type="common">Bacillus thiaminolyticus</name>
    <dbReference type="NCBI Taxonomy" id="49283"/>
    <lineage>
        <taxon>Bacteria</taxon>
        <taxon>Bacillati</taxon>
        <taxon>Bacillota</taxon>
        <taxon>Bacilli</taxon>
        <taxon>Bacillales</taxon>
        <taxon>Paenibacillaceae</taxon>
        <taxon>Paenibacillus</taxon>
    </lineage>
</organism>
<dbReference type="PANTHER" id="PTHR30290:SF37">
    <property type="entry name" value="NICKEL-BINDING PERIPLASMIC PROTEIN"/>
    <property type="match status" value="1"/>
</dbReference>
<dbReference type="GO" id="GO:0043190">
    <property type="term" value="C:ATP-binding cassette (ABC) transporter complex"/>
    <property type="evidence" value="ECO:0007669"/>
    <property type="project" value="InterPro"/>
</dbReference>
<reference evidence="3 6" key="2">
    <citation type="submission" date="2022-05" db="EMBL/GenBank/DDBJ databases">
        <title>Genome Sequencing of Bee-Associated Microbes.</title>
        <authorList>
            <person name="Dunlap C."/>
        </authorList>
    </citation>
    <scope>NUCLEOTIDE SEQUENCE [LARGE SCALE GENOMIC DNA]</scope>
    <source>
        <strain evidence="3 6">NRRL B-14613</strain>
    </source>
</reference>
<evidence type="ECO:0000313" key="5">
    <source>
        <dbReference type="Proteomes" id="UP000315377"/>
    </source>
</evidence>
<evidence type="ECO:0000256" key="1">
    <source>
        <dbReference type="SAM" id="SignalP"/>
    </source>
</evidence>
<evidence type="ECO:0000259" key="2">
    <source>
        <dbReference type="Pfam" id="PF00496"/>
    </source>
</evidence>
<dbReference type="Gene3D" id="3.10.105.10">
    <property type="entry name" value="Dipeptide-binding Protein, Domain 3"/>
    <property type="match status" value="1"/>
</dbReference>
<evidence type="ECO:0000313" key="3">
    <source>
        <dbReference type="EMBL" id="MCY9606570.1"/>
    </source>
</evidence>
<dbReference type="Proteomes" id="UP001209276">
    <property type="component" value="Unassembled WGS sequence"/>
</dbReference>
<dbReference type="GO" id="GO:0015833">
    <property type="term" value="P:peptide transport"/>
    <property type="evidence" value="ECO:0007669"/>
    <property type="project" value="TreeGrafter"/>
</dbReference>
<reference evidence="4 5" key="1">
    <citation type="submission" date="2019-07" db="EMBL/GenBank/DDBJ databases">
        <title>Paenibacillus thiaminolyticus NRRL B-4156.</title>
        <authorList>
            <person name="Hehnly C."/>
            <person name="Zhang L."/>
        </authorList>
    </citation>
    <scope>NUCLEOTIDE SEQUENCE [LARGE SCALE GENOMIC DNA]</scope>
    <source>
        <strain evidence="4 5">NRRL B-4156</strain>
    </source>
</reference>
<dbReference type="SUPFAM" id="SSF53850">
    <property type="entry name" value="Periplasmic binding protein-like II"/>
    <property type="match status" value="1"/>
</dbReference>
<dbReference type="EMBL" id="JAMDMM010000014">
    <property type="protein sequence ID" value="MCY9606570.1"/>
    <property type="molecule type" value="Genomic_DNA"/>
</dbReference>
<dbReference type="InterPro" id="IPR000914">
    <property type="entry name" value="SBP_5_dom"/>
</dbReference>
<dbReference type="PANTHER" id="PTHR30290">
    <property type="entry name" value="PERIPLASMIC BINDING COMPONENT OF ABC TRANSPORTER"/>
    <property type="match status" value="1"/>
</dbReference>
<dbReference type="InterPro" id="IPR030678">
    <property type="entry name" value="Peptide/Ni-bd"/>
</dbReference>
<keyword evidence="1" id="KW-0732">Signal</keyword>
<evidence type="ECO:0000313" key="4">
    <source>
        <dbReference type="EMBL" id="QDM42181.1"/>
    </source>
</evidence>
<dbReference type="Gene3D" id="3.40.190.10">
    <property type="entry name" value="Periplasmic binding protein-like II"/>
    <property type="match status" value="1"/>
</dbReference>
<dbReference type="PROSITE" id="PS51257">
    <property type="entry name" value="PROKAR_LIPOPROTEIN"/>
    <property type="match status" value="1"/>
</dbReference>
<dbReference type="AlphaFoldDB" id="A0AAP9DT47"/>
<proteinExistence type="predicted"/>
<dbReference type="RefSeq" id="WP_087443810.1">
    <property type="nucleotide sequence ID" value="NZ_CABMNB010000036.1"/>
</dbReference>
<dbReference type="Proteomes" id="UP000315377">
    <property type="component" value="Chromosome"/>
</dbReference>
<keyword evidence="6" id="KW-1185">Reference proteome</keyword>
<sequence>MRTDLFRIKTVIVMICILLTASACSAGGANTDKDTLVIGYAGELSNFYPTMTDMHNKPVIQLVYDMLVRYENGEIKPGLATEWTFNEAGTELTLKIRQGVKFHDGEPLNAAAVIANLEYYRNEGNASFLKAVSTIEKLEALDEYTVKVTYPTPYYPVLHDLCTPYLAIVSPASIIKNNYQAMNGTIGTGPYIHESFTKGEQTVFKKNKDYWGEEPAFERIIVKYVPDPATRLKALQAGEIDAVFSSTMITNNEFKQAASMSGVQGKTSKGSRTRALALNASGENLGDLRVREAIAHAINKQEIAEGLTFGYETAADEMFADIPFIQNGLRTQRAYDVQQAAKLLDEAGWKMNESTGYRELNGKPMKLRFTYETGDAFNKELAAALQGQLKEVGLQVEVEGTDVMTWWTECVEGKFDITIWGSKGAPEDPHHFIGPMLDQTAHTAAMSALPEAADIKERIMNVLHTRDEAAIASGYEFLLNYLNDQVIVIPVTHAKELILFRSDKVADYTFGGLENGFNPAGVQQAVTR</sequence>
<dbReference type="PIRSF" id="PIRSF002741">
    <property type="entry name" value="MppA"/>
    <property type="match status" value="1"/>
</dbReference>
<feature type="signal peptide" evidence="1">
    <location>
        <begin position="1"/>
        <end position="25"/>
    </location>
</feature>
<dbReference type="GO" id="GO:0030288">
    <property type="term" value="C:outer membrane-bounded periplasmic space"/>
    <property type="evidence" value="ECO:0007669"/>
    <property type="project" value="TreeGrafter"/>
</dbReference>